<evidence type="ECO:0000256" key="1">
    <source>
        <dbReference type="SAM" id="Phobius"/>
    </source>
</evidence>
<dbReference type="RefSeq" id="WP_310093209.1">
    <property type="nucleotide sequence ID" value="NZ_JAVDTT010000002.1"/>
</dbReference>
<comment type="caution">
    <text evidence="2">The sequence shown here is derived from an EMBL/GenBank/DDBJ whole genome shotgun (WGS) entry which is preliminary data.</text>
</comment>
<sequence>MDTFLIPALTTLGYALPELLACGIALAMLWTAARPGKARQLGLIGIGLMLACAVLQLAVGLYQNWVISSSVAVDSAARIGTIFAWLGAVRLLINCVSLAGLVMIAWGLCKATRVEVGHQPQALSK</sequence>
<dbReference type="EMBL" id="JAVDTT010000002">
    <property type="protein sequence ID" value="MDR6841948.1"/>
    <property type="molecule type" value="Genomic_DNA"/>
</dbReference>
<evidence type="ECO:0000313" key="2">
    <source>
        <dbReference type="EMBL" id="MDR6841948.1"/>
    </source>
</evidence>
<reference evidence="2 3" key="1">
    <citation type="submission" date="2023-07" db="EMBL/GenBank/DDBJ databases">
        <title>Sorghum-associated microbial communities from plants grown in Nebraska, USA.</title>
        <authorList>
            <person name="Schachtman D."/>
        </authorList>
    </citation>
    <scope>NUCLEOTIDE SEQUENCE [LARGE SCALE GENOMIC DNA]</scope>
    <source>
        <strain evidence="2 3">BE107</strain>
    </source>
</reference>
<feature type="transmembrane region" description="Helical" evidence="1">
    <location>
        <begin position="41"/>
        <end position="62"/>
    </location>
</feature>
<dbReference type="Proteomes" id="UP001254759">
    <property type="component" value="Unassembled WGS sequence"/>
</dbReference>
<protein>
    <submittedName>
        <fullName evidence="2">Membrane protein</fullName>
    </submittedName>
</protein>
<keyword evidence="1" id="KW-0812">Transmembrane</keyword>
<keyword evidence="3" id="KW-1185">Reference proteome</keyword>
<keyword evidence="1" id="KW-0472">Membrane</keyword>
<organism evidence="2 3">
    <name type="scientific">Pseudoxanthomonas sacheonensis</name>
    <dbReference type="NCBI Taxonomy" id="443615"/>
    <lineage>
        <taxon>Bacteria</taxon>
        <taxon>Pseudomonadati</taxon>
        <taxon>Pseudomonadota</taxon>
        <taxon>Gammaproteobacteria</taxon>
        <taxon>Lysobacterales</taxon>
        <taxon>Lysobacteraceae</taxon>
        <taxon>Pseudoxanthomonas</taxon>
    </lineage>
</organism>
<feature type="transmembrane region" description="Helical" evidence="1">
    <location>
        <begin position="6"/>
        <end position="29"/>
    </location>
</feature>
<gene>
    <name evidence="2" type="ORF">J2W94_002233</name>
</gene>
<proteinExistence type="predicted"/>
<feature type="transmembrane region" description="Helical" evidence="1">
    <location>
        <begin position="82"/>
        <end position="109"/>
    </location>
</feature>
<accession>A0ABU1RT42</accession>
<keyword evidence="1" id="KW-1133">Transmembrane helix</keyword>
<name>A0ABU1RT42_9GAMM</name>
<evidence type="ECO:0000313" key="3">
    <source>
        <dbReference type="Proteomes" id="UP001254759"/>
    </source>
</evidence>